<organism evidence="1">
    <name type="scientific">marine sediment metagenome</name>
    <dbReference type="NCBI Taxonomy" id="412755"/>
    <lineage>
        <taxon>unclassified sequences</taxon>
        <taxon>metagenomes</taxon>
        <taxon>ecological metagenomes</taxon>
    </lineage>
</organism>
<dbReference type="EMBL" id="LAZR01033033">
    <property type="protein sequence ID" value="KKL49225.1"/>
    <property type="molecule type" value="Genomic_DNA"/>
</dbReference>
<proteinExistence type="predicted"/>
<dbReference type="AlphaFoldDB" id="A0A0F9EW70"/>
<reference evidence="1" key="1">
    <citation type="journal article" date="2015" name="Nature">
        <title>Complex archaea that bridge the gap between prokaryotes and eukaryotes.</title>
        <authorList>
            <person name="Spang A."/>
            <person name="Saw J.H."/>
            <person name="Jorgensen S.L."/>
            <person name="Zaremba-Niedzwiedzka K."/>
            <person name="Martijn J."/>
            <person name="Lind A.E."/>
            <person name="van Eijk R."/>
            <person name="Schleper C."/>
            <person name="Guy L."/>
            <person name="Ettema T.J."/>
        </authorList>
    </citation>
    <scope>NUCLEOTIDE SEQUENCE</scope>
</reference>
<evidence type="ECO:0000313" key="1">
    <source>
        <dbReference type="EMBL" id="KKL49225.1"/>
    </source>
</evidence>
<comment type="caution">
    <text evidence="1">The sequence shown here is derived from an EMBL/GenBank/DDBJ whole genome shotgun (WGS) entry which is preliminary data.</text>
</comment>
<name>A0A0F9EW70_9ZZZZ</name>
<accession>A0A0F9EW70</accession>
<sequence>VQEGMSGCGFLVYLDLEIARKLSKIPKPKREYITKFANDLNKMLFGKDRLMPFNVYKFIKLENGEDSCMLSCVETVGVNGCILYVAGSNIEHNIYPAPSGRQCVKFCCHNVDDYRQAYALLSNWLGWFNRVDVLLENQEVSSHSSTH</sequence>
<feature type="non-terminal residue" evidence="1">
    <location>
        <position position="1"/>
    </location>
</feature>
<protein>
    <submittedName>
        <fullName evidence="1">Uncharacterized protein</fullName>
    </submittedName>
</protein>
<gene>
    <name evidence="1" type="ORF">LCGC14_2317610</name>
</gene>